<dbReference type="InterPro" id="IPR032534">
    <property type="entry name" value="EcxA_zinc-bd"/>
</dbReference>
<dbReference type="GO" id="GO:0008237">
    <property type="term" value="F:metallopeptidase activity"/>
    <property type="evidence" value="ECO:0007669"/>
    <property type="project" value="InterPro"/>
</dbReference>
<dbReference type="CDD" id="cd04276">
    <property type="entry name" value="ZnMc_MMP_like_2"/>
    <property type="match status" value="1"/>
</dbReference>
<dbReference type="InterPro" id="IPR034032">
    <property type="entry name" value="Zn_MMP-like_bac"/>
</dbReference>
<evidence type="ECO:0008006" key="5">
    <source>
        <dbReference type="Google" id="ProtNLM"/>
    </source>
</evidence>
<reference evidence="3 4" key="1">
    <citation type="submission" date="2012-02" db="EMBL/GenBank/DDBJ databases">
        <title>Improved High-Quality Draft genome of Joostella marina DSM 19592.</title>
        <authorList>
            <consortium name="US DOE Joint Genome Institute (JGI-PGF)"/>
            <person name="Lucas S."/>
            <person name="Copeland A."/>
            <person name="Lapidus A."/>
            <person name="Bruce D."/>
            <person name="Goodwin L."/>
            <person name="Pitluck S."/>
            <person name="Peters L."/>
            <person name="Chertkov O."/>
            <person name="Ovchinnikova G."/>
            <person name="Kyrpides N."/>
            <person name="Mavromatis K."/>
            <person name="Detter J.C."/>
            <person name="Han C."/>
            <person name="Land M."/>
            <person name="Hauser L."/>
            <person name="Markowitz V."/>
            <person name="Cheng J.-F."/>
            <person name="Hugenholtz P."/>
            <person name="Woyke T."/>
            <person name="Wu D."/>
            <person name="Tindall B."/>
            <person name="Brambilla E."/>
            <person name="Klenk H.-P."/>
            <person name="Eisen J.A."/>
        </authorList>
    </citation>
    <scope>NUCLEOTIDE SEQUENCE [LARGE SCALE GENOMIC DNA]</scope>
    <source>
        <strain evidence="3 4">DSM 19592</strain>
    </source>
</reference>
<dbReference type="PANTHER" id="PTHR38478">
    <property type="entry name" value="PEPTIDASE M1A AND M12B"/>
    <property type="match status" value="1"/>
</dbReference>
<organism evidence="3 4">
    <name type="scientific">Galbibacter orientalis DSM 19592</name>
    <dbReference type="NCBI Taxonomy" id="926559"/>
    <lineage>
        <taxon>Bacteria</taxon>
        <taxon>Pseudomonadati</taxon>
        <taxon>Bacteroidota</taxon>
        <taxon>Flavobacteriia</taxon>
        <taxon>Flavobacteriales</taxon>
        <taxon>Flavobacteriaceae</taxon>
        <taxon>Galbibacter</taxon>
    </lineage>
</organism>
<sequence>MLSLNRTKRNHFYLNLSFQLNHPMKNYLFLFVFLSVITVQSQDNYNSDNDYEKYTGLFDFYYDKDNDKIYLEVTNLEKEFLYVYSLSNGVGSNDIGLDRGQLGNEQVVYFKKAGNKLLLIQPNTKYRAITDNELEKKSVEQAFAKSVLFGFKIENEKGGTYIIDATDFLMQDTHGVDKRLKSSNQGDYKLDTSKSAFNLERTKAFPKNVEFDVTLTFKGEPKGSYIRSVTPNASLVTVSEHHSFIELPDNQYKKRAFDPRSGSFPFSYYDYATPVQESTLKQYIVRHRLEKKDPNATISEAKEPIIYYLDNGTPEPVRSALLEGGKWWNQAFEAIGYRNAFQLKILPDDADPMDVRYNVIQWVHRATRGWSYGSSIVDPRTGEILKGHVSLGSLRIRQDFLIAQALMNQPFAETNENYKPMLEMALARIRQLSAHEIGHTLGFAHNFAASTNNNASVMDYPHPKVTLKNKQIDLSNAYAVGIGEWDKITVAYSYSDFKEGVDEEKALKTILEEATQNGYRYITDQDARPNGGAHPYAHLWDNGADATEELEQMLKVREVAIKQFSVDNIKSDEPYTVLEDVFVPIYLFHRYQTEAAVKQIGGLNYSYAVKGSNQEVVSLVSKNKQEAALNAVLKTVDATVIAVPQEKLNLFPPRAFGYSASRESLKGKFNIGFDALSAAETAAEMTLNLLLNEEKASRLIQQKALDKNQLSLQDVLDELLKETVYKTEKDSYLNEVQNTVNYRVVWHIMKLAKSEDVLPQVNAIANHTLKTIKEKYTNNNDANKAEIAYRITQFYKNPEKFNIPKSPKIPDGSPIGMSCFGKL</sequence>
<keyword evidence="4" id="KW-1185">Reference proteome</keyword>
<dbReference type="eggNOG" id="COG1913">
    <property type="taxonomic scope" value="Bacteria"/>
</dbReference>
<feature type="domain" description="DUF5117" evidence="2">
    <location>
        <begin position="100"/>
        <end position="292"/>
    </location>
</feature>
<proteinExistence type="predicted"/>
<dbReference type="PANTHER" id="PTHR38478:SF1">
    <property type="entry name" value="ZINC DEPENDENT METALLOPROTEASE DOMAIN LIPOPROTEIN"/>
    <property type="match status" value="1"/>
</dbReference>
<dbReference type="InterPro" id="IPR024079">
    <property type="entry name" value="MetalloPept_cat_dom_sf"/>
</dbReference>
<dbReference type="SUPFAM" id="SSF55486">
    <property type="entry name" value="Metalloproteases ('zincins'), catalytic domain"/>
    <property type="match status" value="1"/>
</dbReference>
<evidence type="ECO:0000259" key="2">
    <source>
        <dbReference type="Pfam" id="PF17148"/>
    </source>
</evidence>
<dbReference type="Pfam" id="PF17148">
    <property type="entry name" value="DUF5117"/>
    <property type="match status" value="1"/>
</dbReference>
<name>I3C419_9FLAO</name>
<gene>
    <name evidence="3" type="ORF">JoomaDRAFT_1346</name>
</gene>
<dbReference type="InterPro" id="IPR033413">
    <property type="entry name" value="DUF5117"/>
</dbReference>
<dbReference type="EMBL" id="JH651379">
    <property type="protein sequence ID" value="EIJ38362.1"/>
    <property type="molecule type" value="Genomic_DNA"/>
</dbReference>
<dbReference type="STRING" id="926559.JoomaDRAFT_1346"/>
<evidence type="ECO:0000259" key="1">
    <source>
        <dbReference type="Pfam" id="PF16313"/>
    </source>
</evidence>
<dbReference type="AlphaFoldDB" id="I3C419"/>
<dbReference type="Gene3D" id="3.40.390.10">
    <property type="entry name" value="Collagenase (Catalytic Domain)"/>
    <property type="match status" value="1"/>
</dbReference>
<protein>
    <recommendedName>
        <fullName evidence="5">Peptidase</fullName>
    </recommendedName>
</protein>
<evidence type="ECO:0000313" key="4">
    <source>
        <dbReference type="Proteomes" id="UP000004690"/>
    </source>
</evidence>
<evidence type="ECO:0000313" key="3">
    <source>
        <dbReference type="EMBL" id="EIJ38362.1"/>
    </source>
</evidence>
<dbReference type="Pfam" id="PF16313">
    <property type="entry name" value="DUF4953"/>
    <property type="match status" value="1"/>
</dbReference>
<dbReference type="Proteomes" id="UP000004690">
    <property type="component" value="Unassembled WGS sequence"/>
</dbReference>
<feature type="domain" description="EcxA zinc-binding" evidence="1">
    <location>
        <begin position="420"/>
        <end position="728"/>
    </location>
</feature>
<dbReference type="HOGENOM" id="CLU_008630_0_0_10"/>
<accession>I3C419</accession>